<proteinExistence type="predicted"/>
<dbReference type="Pfam" id="PF13202">
    <property type="entry name" value="EF-hand_5"/>
    <property type="match status" value="1"/>
</dbReference>
<feature type="signal peptide" evidence="1">
    <location>
        <begin position="1"/>
        <end position="23"/>
    </location>
</feature>
<feature type="domain" description="EF-hand" evidence="2">
    <location>
        <begin position="55"/>
        <end position="71"/>
    </location>
</feature>
<evidence type="ECO:0000256" key="1">
    <source>
        <dbReference type="SAM" id="SignalP"/>
    </source>
</evidence>
<dbReference type="InterPro" id="IPR011992">
    <property type="entry name" value="EF-hand-dom_pair"/>
</dbReference>
<dbReference type="InterPro" id="IPR002048">
    <property type="entry name" value="EF_hand_dom"/>
</dbReference>
<dbReference type="EMBL" id="LDJG01000034">
    <property type="protein sequence ID" value="KRG54172.1"/>
    <property type="molecule type" value="Genomic_DNA"/>
</dbReference>
<accession>A0ABR5NFS2</accession>
<dbReference type="RefSeq" id="WP_057505361.1">
    <property type="nucleotide sequence ID" value="NZ_JAFKME010000004.1"/>
</dbReference>
<gene>
    <name evidence="3" type="ORF">ABB22_16675</name>
</gene>
<keyword evidence="4" id="KW-1185">Reference proteome</keyword>
<evidence type="ECO:0000313" key="4">
    <source>
        <dbReference type="Proteomes" id="UP000050902"/>
    </source>
</evidence>
<sequence length="103" mass="11262">MNLSRSLLPALLLCAAASVPALAQETGKTTLTDKGTPVTVTSEEPDSIRGDYHIDFAKLDRNHDGFISREEAKANPTLAREFDALDTHHTGRLSKAQLEGWMK</sequence>
<reference evidence="3 4" key="1">
    <citation type="submission" date="2015-05" db="EMBL/GenBank/DDBJ databases">
        <title>Genome sequencing and analysis of members of genus Stenotrophomonas.</title>
        <authorList>
            <person name="Patil P.P."/>
            <person name="Midha S."/>
            <person name="Patil P.B."/>
        </authorList>
    </citation>
    <scope>NUCLEOTIDE SEQUENCE [LARGE SCALE GENOMIC DNA]</scope>
    <source>
        <strain evidence="3 4">DSM 12575</strain>
    </source>
</reference>
<dbReference type="Proteomes" id="UP000050902">
    <property type="component" value="Unassembled WGS sequence"/>
</dbReference>
<evidence type="ECO:0000259" key="2">
    <source>
        <dbReference type="Pfam" id="PF13202"/>
    </source>
</evidence>
<name>A0ABR5NFS2_9GAMM</name>
<feature type="chain" id="PRO_5046068060" description="EF-hand domain-containing protein" evidence="1">
    <location>
        <begin position="24"/>
        <end position="103"/>
    </location>
</feature>
<evidence type="ECO:0000313" key="3">
    <source>
        <dbReference type="EMBL" id="KRG54172.1"/>
    </source>
</evidence>
<organism evidence="3 4">
    <name type="scientific">Stenotrophomonas nitritireducens</name>
    <dbReference type="NCBI Taxonomy" id="83617"/>
    <lineage>
        <taxon>Bacteria</taxon>
        <taxon>Pseudomonadati</taxon>
        <taxon>Pseudomonadota</taxon>
        <taxon>Gammaproteobacteria</taxon>
        <taxon>Lysobacterales</taxon>
        <taxon>Lysobacteraceae</taxon>
        <taxon>Stenotrophomonas</taxon>
    </lineage>
</organism>
<comment type="caution">
    <text evidence="3">The sequence shown here is derived from an EMBL/GenBank/DDBJ whole genome shotgun (WGS) entry which is preliminary data.</text>
</comment>
<dbReference type="SUPFAM" id="SSF47473">
    <property type="entry name" value="EF-hand"/>
    <property type="match status" value="1"/>
</dbReference>
<dbReference type="Gene3D" id="1.10.238.10">
    <property type="entry name" value="EF-hand"/>
    <property type="match status" value="1"/>
</dbReference>
<keyword evidence="1" id="KW-0732">Signal</keyword>
<protein>
    <recommendedName>
        <fullName evidence="2">EF-hand domain-containing protein</fullName>
    </recommendedName>
</protein>